<accession>A0A8H2XA25</accession>
<evidence type="ECO:0000256" key="3">
    <source>
        <dbReference type="ARBA" id="ARBA00023242"/>
    </source>
</evidence>
<dbReference type="AlphaFoldDB" id="A0A8H2XA25"/>
<dbReference type="InterPro" id="IPR039182">
    <property type="entry name" value="Pop1"/>
</dbReference>
<evidence type="ECO:0000313" key="9">
    <source>
        <dbReference type="Proteomes" id="UP000663846"/>
    </source>
</evidence>
<evidence type="ECO:0000256" key="1">
    <source>
        <dbReference type="ARBA" id="ARBA00004123"/>
    </source>
</evidence>
<evidence type="ECO:0000259" key="5">
    <source>
        <dbReference type="Pfam" id="PF06978"/>
    </source>
</evidence>
<dbReference type="PANTHER" id="PTHR22731:SF3">
    <property type="entry name" value="RIBONUCLEASES P_MRP PROTEIN SUBUNIT POP1"/>
    <property type="match status" value="1"/>
</dbReference>
<evidence type="ECO:0000256" key="4">
    <source>
        <dbReference type="SAM" id="MobiDB-lite"/>
    </source>
</evidence>
<proteinExistence type="predicted"/>
<dbReference type="Pfam" id="PF08170">
    <property type="entry name" value="POPLD"/>
    <property type="match status" value="1"/>
</dbReference>
<feature type="region of interest" description="Disordered" evidence="4">
    <location>
        <begin position="10"/>
        <end position="34"/>
    </location>
</feature>
<dbReference type="GO" id="GO:0005655">
    <property type="term" value="C:nucleolar ribonuclease P complex"/>
    <property type="evidence" value="ECO:0007669"/>
    <property type="project" value="InterPro"/>
</dbReference>
<protein>
    <submittedName>
        <fullName evidence="8">Uncharacterized protein</fullName>
    </submittedName>
</protein>
<evidence type="ECO:0000259" key="7">
    <source>
        <dbReference type="Pfam" id="PF22770"/>
    </source>
</evidence>
<dbReference type="EMBL" id="CAJMWS010000321">
    <property type="protein sequence ID" value="CAE6421566.1"/>
    <property type="molecule type" value="Genomic_DNA"/>
</dbReference>
<dbReference type="PANTHER" id="PTHR22731">
    <property type="entry name" value="RIBONUCLEASES P/MRP PROTEIN SUBUNIT POP1"/>
    <property type="match status" value="1"/>
</dbReference>
<gene>
    <name evidence="8" type="ORF">RDB_LOCUS87156</name>
</gene>
<dbReference type="GO" id="GO:0000172">
    <property type="term" value="C:ribonuclease MRP complex"/>
    <property type="evidence" value="ECO:0007669"/>
    <property type="project" value="InterPro"/>
</dbReference>
<feature type="domain" description="POP1 C-terminal" evidence="7">
    <location>
        <begin position="714"/>
        <end position="759"/>
    </location>
</feature>
<dbReference type="GO" id="GO:0001682">
    <property type="term" value="P:tRNA 5'-leader removal"/>
    <property type="evidence" value="ECO:0007669"/>
    <property type="project" value="InterPro"/>
</dbReference>
<feature type="domain" description="POPLD" evidence="6">
    <location>
        <begin position="483"/>
        <end position="574"/>
    </location>
</feature>
<evidence type="ECO:0000259" key="6">
    <source>
        <dbReference type="Pfam" id="PF08170"/>
    </source>
</evidence>
<dbReference type="SUPFAM" id="SSF103025">
    <property type="entry name" value="Folate-binding domain"/>
    <property type="match status" value="1"/>
</dbReference>
<comment type="subcellular location">
    <subcellularLocation>
        <location evidence="1">Nucleus</location>
    </subcellularLocation>
</comment>
<feature type="domain" description="Pop1 N-terminal" evidence="5">
    <location>
        <begin position="136"/>
        <end position="213"/>
    </location>
</feature>
<name>A0A8H2XA25_9AGAM</name>
<dbReference type="Pfam" id="PF22770">
    <property type="entry name" value="POP1_C"/>
    <property type="match status" value="1"/>
</dbReference>
<reference evidence="8" key="1">
    <citation type="submission" date="2021-01" db="EMBL/GenBank/DDBJ databases">
        <authorList>
            <person name="Kaushik A."/>
        </authorList>
    </citation>
    <scope>NUCLEOTIDE SEQUENCE</scope>
    <source>
        <strain evidence="8">AG1-1C</strain>
    </source>
</reference>
<dbReference type="InterPro" id="IPR009723">
    <property type="entry name" value="Pop1_N"/>
</dbReference>
<keyword evidence="3" id="KW-0539">Nucleus</keyword>
<dbReference type="Proteomes" id="UP000663846">
    <property type="component" value="Unassembled WGS sequence"/>
</dbReference>
<dbReference type="InterPro" id="IPR055079">
    <property type="entry name" value="POP1_C"/>
</dbReference>
<dbReference type="InterPro" id="IPR012590">
    <property type="entry name" value="POPLD_dom"/>
</dbReference>
<comment type="caution">
    <text evidence="8">The sequence shown here is derived from an EMBL/GenBank/DDBJ whole genome shotgun (WGS) entry which is preliminary data.</text>
</comment>
<sequence>MDLSFVPRLHTNMAPKVSGSNPTSSARKQKADAARHIQVAAPPSLSTNSIDGLPAALDIERFAQARSFEIGAMQSAMKTATAAASHRVWQTLPRHLRRRAASHDVRRVPVRLREKAKLEIDPAKRKKFIKLLKRKRCLASSSGRAESFAKRQRKKTWLETHLWHAKRMHMRDIWGYRLAERPTAKSYRPSHRAAVHGSTLNDVSYVATLEVAGKVDSIVYILKQCCDLGGIGPWAARYMSGARTCQTHMYEFGTWPRGLIGPATAFWKPEAVTDSKTTSESATRILWIRIHPAMLQDALSSLKIALGQISEEDRPEIADLSGDINAFELVGPRTNQVIHGALKPAGPRSEVKQFWQALANARSPGNFSPGIIVGLTVHDPRLSYPPTNSKVDETHPSSVTILVPPDSKIAQSEIWEQSVRDKLRTPTYKKGQLDRRRSENLVPGTQLRPTVNDDKIPLLLIQHTISHGQAPSTNSDSSQSLHGWTMILPPSWSMPFLSSLTHTGTRVVGLSARHHQRLETRSPHFPDDYVGCSAYTDMAKKQAEMERARWERTPKGKRINYEALGTGSPWVSGWDGLVGERSPTIDTTMADLVPTDRGPDTFPSITRKPWLFLFPDMGRLVQDLAGGPEESVIQTLATQVNTQRTKRGLSVIDIELVTELFGTAMVAVHVDMHGRGNPQDRAVIYGCRSDEVIASWEATIDSHELVASPLEDLPILGYITSGGFSLQLGRGHGIAVVSLKGLVEMSKRCQGKVLVRVRNLNGVVAPLGSVTPV</sequence>
<keyword evidence="2" id="KW-0819">tRNA processing</keyword>
<feature type="domain" description="Pop1 N-terminal" evidence="5">
    <location>
        <begin position="62"/>
        <end position="126"/>
    </location>
</feature>
<evidence type="ECO:0000313" key="8">
    <source>
        <dbReference type="EMBL" id="CAE6421566.1"/>
    </source>
</evidence>
<dbReference type="Pfam" id="PF06978">
    <property type="entry name" value="POP1_N"/>
    <property type="match status" value="2"/>
</dbReference>
<evidence type="ECO:0000256" key="2">
    <source>
        <dbReference type="ARBA" id="ARBA00022694"/>
    </source>
</evidence>
<feature type="region of interest" description="Disordered" evidence="4">
    <location>
        <begin position="428"/>
        <end position="449"/>
    </location>
</feature>
<organism evidence="8 9">
    <name type="scientific">Rhizoctonia solani</name>
    <dbReference type="NCBI Taxonomy" id="456999"/>
    <lineage>
        <taxon>Eukaryota</taxon>
        <taxon>Fungi</taxon>
        <taxon>Dikarya</taxon>
        <taxon>Basidiomycota</taxon>
        <taxon>Agaricomycotina</taxon>
        <taxon>Agaricomycetes</taxon>
        <taxon>Cantharellales</taxon>
        <taxon>Ceratobasidiaceae</taxon>
        <taxon>Rhizoctonia</taxon>
    </lineage>
</organism>